<dbReference type="SUPFAM" id="SSF52540">
    <property type="entry name" value="P-loop containing nucleoside triphosphate hydrolases"/>
    <property type="match status" value="1"/>
</dbReference>
<dbReference type="GO" id="GO:0005737">
    <property type="term" value="C:cytoplasm"/>
    <property type="evidence" value="ECO:0007669"/>
    <property type="project" value="TreeGrafter"/>
</dbReference>
<dbReference type="Pfam" id="PF13191">
    <property type="entry name" value="AAA_16"/>
    <property type="match status" value="1"/>
</dbReference>
<dbReference type="CDD" id="cd07302">
    <property type="entry name" value="CHD"/>
    <property type="match status" value="1"/>
</dbReference>
<dbReference type="Proteomes" id="UP000177230">
    <property type="component" value="Unassembled WGS sequence"/>
</dbReference>
<name>A0A1F5RFB3_9BACT</name>
<gene>
    <name evidence="4" type="ORF">A2024_09865</name>
</gene>
<dbReference type="Gene3D" id="3.40.50.300">
    <property type="entry name" value="P-loop containing nucleotide triphosphate hydrolases"/>
    <property type="match status" value="1"/>
</dbReference>
<dbReference type="Pfam" id="PF13424">
    <property type="entry name" value="TPR_12"/>
    <property type="match status" value="2"/>
</dbReference>
<feature type="domain" description="Guanylate cyclase" evidence="3">
    <location>
        <begin position="76"/>
        <end position="204"/>
    </location>
</feature>
<evidence type="ECO:0000256" key="1">
    <source>
        <dbReference type="ARBA" id="ARBA00022741"/>
    </source>
</evidence>
<dbReference type="SMART" id="SM00028">
    <property type="entry name" value="TPR"/>
    <property type="match status" value="7"/>
</dbReference>
<dbReference type="AlphaFoldDB" id="A0A1F5RFB3"/>
<sequence>MEQRELVKKILEKLDHITGRESSLLQGDLEQAVFAKLGQVEKIISSIQKYLPKRVIDKILLNPDGVKVEGERRQVTVLFGDLSGFTAMSETMDPEQVVEVVNQYFDTMVEIASRYGGHIDKFMGDALMVLFGAPVAHEDDPLRACMAAIEMLEAMDRFSAERKMDLAMSIGLNTGEVVALNVGSKERMEYTVIGDGVNLAARLEKVATARECVIGENTYRQVKGKIKLKKLKPVMVKGKSKPQNVYLIQGRMDEAGQASTLRAGSINLVGRMAEMDSIKQALAKAKDSRGQVVAITGDPGVGKSRIAKELELLARDQGFKFAKGKCHSYSNNVAYLPFIRQMHLVFNIEEKDSSERKLEKIQEILHMLDLGDFESFLGSLLGINYPEIEGLDPEKRKRKTFEGIQELYLRLSKKQPLVVAFEDLQWADTLSLELLEHLVDATAGQALLICADFRPELALPFIGKPYCLNITLKPLGKQEAWQMVSALAAVSDVEDQVLNKLLERTEGNPLFIEEVIRHLISRRLVRREGESLVPSKRFGKMTLPNTVASVVLGRIDKLGEELRRVLQYSAVIGKEFDRTVLAKLLKQPEEKIQSLLDSLEHFEGLLYSKLVDTRRVYEFHSTTTHEATYSTLLKQRRKELHGKVAMTLENEYRDNLFFHLEDLAHHYYNSSNQDKALSYLHRAGDKSRGLYANPEAIEFYEKGLTVLKALKENDDRLLEKAEILGAQGAIYRLIGEMSRALKNLNQAVKATAGGGNSAVSRKYTLEVGIIHDMLGQADRALVLWQKVQKAAQKDKDKEAQALSLQNQGLLCLRKGDPAKAVEDFQTALKVFEELKVKKHIARINSHLAQAQEVMGNLDKAIEHNGTALAISQEINYLEGIASYNNNLGINLLMTGSIEQAAVNFRTAYNLAGKIGDRRVEALAGFNLGNCQYIMGNYDSAHEYYQGALASAREIGDIAQQMNIDINLGCLQQVRGNAKAALEYHTNALEIALKIGDRNNELETKRNLGIDLSMLADYSRARAEFESGLKLALEIGDPRMVAYLRANYGLTMVNLRDLNQAEKLLSEALDDARKVGDPEVILSVVRGFIELNQAKGDFGAGRQEVDRALRISGDTHNKRERAYALMYSALLMVQQNEHEGAATPISESLTLAREMNDGILLCKLYLISARRSLACGSFNEAQMFISDAREEAIKSGAREEMAESCGLMARLKKMQGLEDEAETELNSQRNELSDIALSIPEYLRKGYMEARISFD</sequence>
<keyword evidence="1" id="KW-0547">Nucleotide-binding</keyword>
<dbReference type="GO" id="GO:0009190">
    <property type="term" value="P:cyclic nucleotide biosynthetic process"/>
    <property type="evidence" value="ECO:0007669"/>
    <property type="project" value="InterPro"/>
</dbReference>
<dbReference type="SUPFAM" id="SSF48452">
    <property type="entry name" value="TPR-like"/>
    <property type="match status" value="3"/>
</dbReference>
<keyword evidence="2" id="KW-0067">ATP-binding</keyword>
<protein>
    <recommendedName>
        <fullName evidence="3">Guanylate cyclase domain-containing protein</fullName>
    </recommendedName>
</protein>
<dbReference type="InterPro" id="IPR001054">
    <property type="entry name" value="A/G_cyclase"/>
</dbReference>
<dbReference type="InterPro" id="IPR027417">
    <property type="entry name" value="P-loop_NTPase"/>
</dbReference>
<dbReference type="InterPro" id="IPR011990">
    <property type="entry name" value="TPR-like_helical_dom_sf"/>
</dbReference>
<dbReference type="GO" id="GO:0035556">
    <property type="term" value="P:intracellular signal transduction"/>
    <property type="evidence" value="ECO:0007669"/>
    <property type="project" value="InterPro"/>
</dbReference>
<dbReference type="SUPFAM" id="SSF55073">
    <property type="entry name" value="Nucleotide cyclase"/>
    <property type="match status" value="1"/>
</dbReference>
<evidence type="ECO:0000313" key="5">
    <source>
        <dbReference type="Proteomes" id="UP000177230"/>
    </source>
</evidence>
<dbReference type="InterPro" id="IPR041664">
    <property type="entry name" value="AAA_16"/>
</dbReference>
<dbReference type="Gene3D" id="1.25.40.10">
    <property type="entry name" value="Tetratricopeptide repeat domain"/>
    <property type="match status" value="3"/>
</dbReference>
<dbReference type="GO" id="GO:0004016">
    <property type="term" value="F:adenylate cyclase activity"/>
    <property type="evidence" value="ECO:0007669"/>
    <property type="project" value="TreeGrafter"/>
</dbReference>
<reference evidence="4 5" key="1">
    <citation type="journal article" date="2016" name="Nat. Commun.">
        <title>Thousands of microbial genomes shed light on interconnected biogeochemical processes in an aquifer system.</title>
        <authorList>
            <person name="Anantharaman K."/>
            <person name="Brown C.T."/>
            <person name="Hug L.A."/>
            <person name="Sharon I."/>
            <person name="Castelle C.J."/>
            <person name="Probst A.J."/>
            <person name="Thomas B.C."/>
            <person name="Singh A."/>
            <person name="Wilkins M.J."/>
            <person name="Karaoz U."/>
            <person name="Brodie E.L."/>
            <person name="Williams K.H."/>
            <person name="Hubbard S.S."/>
            <person name="Banfield J.F."/>
        </authorList>
    </citation>
    <scope>NUCLEOTIDE SEQUENCE [LARGE SCALE GENOMIC DNA]</scope>
</reference>
<dbReference type="Pfam" id="PF00211">
    <property type="entry name" value="Guanylate_cyc"/>
    <property type="match status" value="1"/>
</dbReference>
<dbReference type="PROSITE" id="PS50125">
    <property type="entry name" value="GUANYLATE_CYCLASE_2"/>
    <property type="match status" value="1"/>
</dbReference>
<dbReference type="InterPro" id="IPR019734">
    <property type="entry name" value="TPR_rpt"/>
</dbReference>
<comment type="caution">
    <text evidence="4">The sequence shown here is derived from an EMBL/GenBank/DDBJ whole genome shotgun (WGS) entry which is preliminary data.</text>
</comment>
<dbReference type="EMBL" id="MFFM01000024">
    <property type="protein sequence ID" value="OGF13187.1"/>
    <property type="molecule type" value="Genomic_DNA"/>
</dbReference>
<dbReference type="InterPro" id="IPR029787">
    <property type="entry name" value="Nucleotide_cyclase"/>
</dbReference>
<dbReference type="GO" id="GO:0005524">
    <property type="term" value="F:ATP binding"/>
    <property type="evidence" value="ECO:0007669"/>
    <property type="project" value="UniProtKB-KW"/>
</dbReference>
<organism evidence="4 5">
    <name type="scientific">Candidatus Edwardsbacteria bacterium GWF2_54_11</name>
    <dbReference type="NCBI Taxonomy" id="1817851"/>
    <lineage>
        <taxon>Bacteria</taxon>
        <taxon>Candidatus Edwardsiibacteriota</taxon>
    </lineage>
</organism>
<dbReference type="SMART" id="SM00044">
    <property type="entry name" value="CYCc"/>
    <property type="match status" value="1"/>
</dbReference>
<dbReference type="PANTHER" id="PTHR16305">
    <property type="entry name" value="TESTICULAR SOLUBLE ADENYLYL CYCLASE"/>
    <property type="match status" value="1"/>
</dbReference>
<evidence type="ECO:0000256" key="2">
    <source>
        <dbReference type="ARBA" id="ARBA00022840"/>
    </source>
</evidence>
<evidence type="ECO:0000259" key="3">
    <source>
        <dbReference type="PROSITE" id="PS50125"/>
    </source>
</evidence>
<dbReference type="PANTHER" id="PTHR16305:SF28">
    <property type="entry name" value="GUANYLATE CYCLASE DOMAIN-CONTAINING PROTEIN"/>
    <property type="match status" value="1"/>
</dbReference>
<evidence type="ECO:0000313" key="4">
    <source>
        <dbReference type="EMBL" id="OGF13187.1"/>
    </source>
</evidence>
<dbReference type="Gene3D" id="3.30.70.1230">
    <property type="entry name" value="Nucleotide cyclase"/>
    <property type="match status" value="1"/>
</dbReference>
<accession>A0A1F5RFB3</accession>
<proteinExistence type="predicted"/>